<sequence>MDYSPYPNKLMMLLDIMDNLPRLRMSSAYFKLMLWLLTESGVMNIPTYYAFRKMQSSLQASFGNNPRLFKSALGNHFYVNNPCEAIKRETARPISEVWQCEHWKKFLPSEHTPMFSCGKQFYIDKVAVLEDGHLVMPVSWIIQGGILCANTYSVTINEEQEWILQRSKPISVPSCQFHHTSSLPMMPNPDRKLVPKGFDLYDIYYPLWVDDVSGNKLKQYNKHINMYTVNSNLPGQLLQQEYFVQFLSTFPDASSSEQLAAVTDMIKATHRIPILCYNAATKSMCGIWIWIPSLPADNPQQAEEACYAGGNSNYLCRKCKAGGPHDVAGIARSAAETRECLQEQIKAAMTGVKSAVTEIQRATGTKDKVTQHWIDLLLEKAQQIKHNDSSQTTESISAQLEAWLEEQPGWKMNPLLDVEGLDPTQDTPLKILHTILLGIVKYVWYMLTSGKIYLGPEQKNLFVVCLQSTDLDGLTTMAFHVHDLVTPAQFTLIKSVGELGTMLWIHEIDNMDTYLEDLEIMIGKTLDAFASVDPAKIINKVKIHLLPHIIPDIQWFGPIIQSLTEGFKCFNVMFCLCSVFSNDQAPSRDIAQKFSGLDHVKYIISGGYYYDDPQQEWVQASPRVLSILKSHPIIQCHLGWIPCESIKYGALFCNSVMMSFSQTLSRSNEASFSNEDTSIYMNWSFWNNNYSVIAASGDKCVIGSWIAVRDSPVNTMCLQNLSIQTGTDSTPPNNLVTIEHFVLSPQRHPEFDLPVLYRPQGDEEVKFVIAETKEILFQLSAQHDCRSASGSRNVVQEHQVTLQTTNFIKHSNDDRFIINMYGLHNVNLI</sequence>
<accession>A0AA38U8T8</accession>
<dbReference type="PANTHER" id="PTHR31912">
    <property type="entry name" value="IP13529P"/>
    <property type="match status" value="1"/>
</dbReference>
<reference evidence="1" key="1">
    <citation type="submission" date="2022-08" db="EMBL/GenBank/DDBJ databases">
        <authorList>
            <consortium name="DOE Joint Genome Institute"/>
            <person name="Min B."/>
            <person name="Riley R."/>
            <person name="Sierra-Patev S."/>
            <person name="Naranjo-Ortiz M."/>
            <person name="Looney B."/>
            <person name="Konkel Z."/>
            <person name="Slot J.C."/>
            <person name="Sakamoto Y."/>
            <person name="Steenwyk J.L."/>
            <person name="Rokas A."/>
            <person name="Carro J."/>
            <person name="Camarero S."/>
            <person name="Ferreira P."/>
            <person name="Molpeceres G."/>
            <person name="Ruiz-Duenas F.J."/>
            <person name="Serrano A."/>
            <person name="Henrissat B."/>
            <person name="Drula E."/>
            <person name="Hughes K.W."/>
            <person name="Mata J.L."/>
            <person name="Ishikawa N.K."/>
            <person name="Vargas-Isla R."/>
            <person name="Ushijima S."/>
            <person name="Smith C.A."/>
            <person name="Ahrendt S."/>
            <person name="Andreopoulos W."/>
            <person name="He G."/>
            <person name="Labutti K."/>
            <person name="Lipzen A."/>
            <person name="Ng V."/>
            <person name="Sandor L."/>
            <person name="Barry K."/>
            <person name="Martinez A.T."/>
            <person name="Xiao Y."/>
            <person name="Gibbons J.G."/>
            <person name="Terashima K."/>
            <person name="Hibbett D.S."/>
            <person name="Grigoriev I.V."/>
        </authorList>
    </citation>
    <scope>NUCLEOTIDE SEQUENCE</scope>
    <source>
        <strain evidence="1">TFB9207</strain>
    </source>
</reference>
<comment type="caution">
    <text evidence="1">The sequence shown here is derived from an EMBL/GenBank/DDBJ whole genome shotgun (WGS) entry which is preliminary data.</text>
</comment>
<name>A0AA38U8T8_9AGAR</name>
<proteinExistence type="predicted"/>
<dbReference type="AlphaFoldDB" id="A0AA38U8T8"/>
<protein>
    <submittedName>
        <fullName evidence="1">Uncharacterized protein</fullName>
    </submittedName>
</protein>
<evidence type="ECO:0000313" key="2">
    <source>
        <dbReference type="Proteomes" id="UP001163846"/>
    </source>
</evidence>
<dbReference type="PANTHER" id="PTHR31912:SF34">
    <property type="entry name" value="NOTOCHORD-RELATED PROTEIN"/>
    <property type="match status" value="1"/>
</dbReference>
<dbReference type="Proteomes" id="UP001163846">
    <property type="component" value="Unassembled WGS sequence"/>
</dbReference>
<dbReference type="EMBL" id="MU806520">
    <property type="protein sequence ID" value="KAJ3834522.1"/>
    <property type="molecule type" value="Genomic_DNA"/>
</dbReference>
<keyword evidence="2" id="KW-1185">Reference proteome</keyword>
<organism evidence="1 2">
    <name type="scientific">Lentinula raphanica</name>
    <dbReference type="NCBI Taxonomy" id="153919"/>
    <lineage>
        <taxon>Eukaryota</taxon>
        <taxon>Fungi</taxon>
        <taxon>Dikarya</taxon>
        <taxon>Basidiomycota</taxon>
        <taxon>Agaricomycotina</taxon>
        <taxon>Agaricomycetes</taxon>
        <taxon>Agaricomycetidae</taxon>
        <taxon>Agaricales</taxon>
        <taxon>Marasmiineae</taxon>
        <taxon>Omphalotaceae</taxon>
        <taxon>Lentinula</taxon>
    </lineage>
</organism>
<gene>
    <name evidence="1" type="ORF">F5878DRAFT_653931</name>
</gene>
<evidence type="ECO:0000313" key="1">
    <source>
        <dbReference type="EMBL" id="KAJ3834522.1"/>
    </source>
</evidence>